<evidence type="ECO:0000313" key="1">
    <source>
        <dbReference type="EMBL" id="CAB4279122.1"/>
    </source>
</evidence>
<sequence length="75" mass="8469">MKLGSRWRQGLREHDRMLVWLREQSGAKVLQPDNWAAGFGAGQPHGLGSLSGVGSLSRIREIRGRRCGRVLWIIF</sequence>
<protein>
    <submittedName>
        <fullName evidence="1">Uncharacterized protein</fullName>
    </submittedName>
</protein>
<dbReference type="Proteomes" id="UP000507222">
    <property type="component" value="Unassembled WGS sequence"/>
</dbReference>
<dbReference type="EMBL" id="CAEKDK010000005">
    <property type="protein sequence ID" value="CAB4279122.1"/>
    <property type="molecule type" value="Genomic_DNA"/>
</dbReference>
<name>A0A6J5USX1_PRUAR</name>
<gene>
    <name evidence="1" type="ORF">CURHAP_LOCUS31241</name>
</gene>
<proteinExistence type="predicted"/>
<accession>A0A6J5USX1</accession>
<evidence type="ECO:0000313" key="2">
    <source>
        <dbReference type="Proteomes" id="UP000507222"/>
    </source>
</evidence>
<reference evidence="1 2" key="1">
    <citation type="submission" date="2020-05" db="EMBL/GenBank/DDBJ databases">
        <authorList>
            <person name="Campoy J."/>
            <person name="Schneeberger K."/>
            <person name="Spophaly S."/>
        </authorList>
    </citation>
    <scope>NUCLEOTIDE SEQUENCE [LARGE SCALE GENOMIC DNA]</scope>
    <source>
        <strain evidence="1">PruArmRojPasFocal</strain>
    </source>
</reference>
<dbReference type="AlphaFoldDB" id="A0A6J5USX1"/>
<organism evidence="1 2">
    <name type="scientific">Prunus armeniaca</name>
    <name type="common">Apricot</name>
    <name type="synonym">Armeniaca vulgaris</name>
    <dbReference type="NCBI Taxonomy" id="36596"/>
    <lineage>
        <taxon>Eukaryota</taxon>
        <taxon>Viridiplantae</taxon>
        <taxon>Streptophyta</taxon>
        <taxon>Embryophyta</taxon>
        <taxon>Tracheophyta</taxon>
        <taxon>Spermatophyta</taxon>
        <taxon>Magnoliopsida</taxon>
        <taxon>eudicotyledons</taxon>
        <taxon>Gunneridae</taxon>
        <taxon>Pentapetalae</taxon>
        <taxon>rosids</taxon>
        <taxon>fabids</taxon>
        <taxon>Rosales</taxon>
        <taxon>Rosaceae</taxon>
        <taxon>Amygdaloideae</taxon>
        <taxon>Amygdaleae</taxon>
        <taxon>Prunus</taxon>
    </lineage>
</organism>